<feature type="non-terminal residue" evidence="1">
    <location>
        <position position="41"/>
    </location>
</feature>
<dbReference type="EMBL" id="CAJVQC010078583">
    <property type="protein sequence ID" value="CAG8816445.1"/>
    <property type="molecule type" value="Genomic_DNA"/>
</dbReference>
<sequence length="41" mass="4629">SVLKKNDHNISIYCQKSADIGDTNEICLIESCYKKEIGARK</sequence>
<reference evidence="1" key="1">
    <citation type="submission" date="2021-06" db="EMBL/GenBank/DDBJ databases">
        <authorList>
            <person name="Kallberg Y."/>
            <person name="Tangrot J."/>
            <person name="Rosling A."/>
        </authorList>
    </citation>
    <scope>NUCLEOTIDE SEQUENCE</scope>
    <source>
        <strain evidence="1">MA461A</strain>
    </source>
</reference>
<proteinExistence type="predicted"/>
<evidence type="ECO:0000313" key="2">
    <source>
        <dbReference type="Proteomes" id="UP000789920"/>
    </source>
</evidence>
<keyword evidence="2" id="KW-1185">Reference proteome</keyword>
<evidence type="ECO:0000313" key="1">
    <source>
        <dbReference type="EMBL" id="CAG8816445.1"/>
    </source>
</evidence>
<gene>
    <name evidence="1" type="ORF">RPERSI_LOCUS24452</name>
</gene>
<comment type="caution">
    <text evidence="1">The sequence shown here is derived from an EMBL/GenBank/DDBJ whole genome shotgun (WGS) entry which is preliminary data.</text>
</comment>
<name>A0ACA9S0J9_9GLOM</name>
<protein>
    <submittedName>
        <fullName evidence="1">27670_t:CDS:1</fullName>
    </submittedName>
</protein>
<accession>A0ACA9S0J9</accession>
<organism evidence="1 2">
    <name type="scientific">Racocetra persica</name>
    <dbReference type="NCBI Taxonomy" id="160502"/>
    <lineage>
        <taxon>Eukaryota</taxon>
        <taxon>Fungi</taxon>
        <taxon>Fungi incertae sedis</taxon>
        <taxon>Mucoromycota</taxon>
        <taxon>Glomeromycotina</taxon>
        <taxon>Glomeromycetes</taxon>
        <taxon>Diversisporales</taxon>
        <taxon>Gigasporaceae</taxon>
        <taxon>Racocetra</taxon>
    </lineage>
</organism>
<dbReference type="Proteomes" id="UP000789920">
    <property type="component" value="Unassembled WGS sequence"/>
</dbReference>
<feature type="non-terminal residue" evidence="1">
    <location>
        <position position="1"/>
    </location>
</feature>